<dbReference type="InterPro" id="IPR051083">
    <property type="entry name" value="GrpII_Intron_Splice-Mob/Def"/>
</dbReference>
<dbReference type="AlphaFoldDB" id="A0A0F6ZDY8"/>
<dbReference type="SUPFAM" id="SSF56672">
    <property type="entry name" value="DNA/RNA polymerases"/>
    <property type="match status" value="1"/>
</dbReference>
<feature type="domain" description="Reverse transcriptase" evidence="1">
    <location>
        <begin position="88"/>
        <end position="325"/>
    </location>
</feature>
<accession>A0A0F6ZDY8</accession>
<dbReference type="SMART" id="SM00507">
    <property type="entry name" value="HNHc"/>
    <property type="match status" value="1"/>
</dbReference>
<dbReference type="PANTHER" id="PTHR34047">
    <property type="entry name" value="NUCLEAR INTRON MATURASE 1, MITOCHONDRIAL-RELATED"/>
    <property type="match status" value="1"/>
</dbReference>
<keyword evidence="2" id="KW-0496">Mitochondrion</keyword>
<dbReference type="InterPro" id="IPR003615">
    <property type="entry name" value="HNH_nuc"/>
</dbReference>
<dbReference type="PANTHER" id="PTHR34047:SF8">
    <property type="entry name" value="PROTEIN YKFC"/>
    <property type="match status" value="1"/>
</dbReference>
<dbReference type="NCBIfam" id="TIGR04416">
    <property type="entry name" value="group_II_RT_mat"/>
    <property type="match status" value="1"/>
</dbReference>
<evidence type="ECO:0000259" key="1">
    <source>
        <dbReference type="PROSITE" id="PS50878"/>
    </source>
</evidence>
<dbReference type="Pfam" id="PF00078">
    <property type="entry name" value="RVT_1"/>
    <property type="match status" value="1"/>
</dbReference>
<organism evidence="2">
    <name type="scientific">Ulva sp. UNA00071828</name>
    <dbReference type="NCBI Taxonomy" id="1641711"/>
    <lineage>
        <taxon>Eukaryota</taxon>
        <taxon>Viridiplantae</taxon>
        <taxon>Chlorophyta</taxon>
        <taxon>core chlorophytes</taxon>
        <taxon>Ulvophyceae</taxon>
        <taxon>OUU clade</taxon>
        <taxon>Ulvales</taxon>
        <taxon>Ulvaceae</taxon>
        <taxon>Ulva</taxon>
    </lineage>
</organism>
<proteinExistence type="predicted"/>
<dbReference type="PROSITE" id="PS50878">
    <property type="entry name" value="RT_POL"/>
    <property type="match status" value="1"/>
</dbReference>
<protein>
    <recommendedName>
        <fullName evidence="1">Reverse transcriptase domain-containing protein</fullName>
    </recommendedName>
</protein>
<dbReference type="InterPro" id="IPR030931">
    <property type="entry name" value="Group_II_RT_mat"/>
</dbReference>
<dbReference type="CDD" id="cd01651">
    <property type="entry name" value="RT_G2_intron"/>
    <property type="match status" value="1"/>
</dbReference>
<dbReference type="InterPro" id="IPR013597">
    <property type="entry name" value="Mat_intron_G2"/>
</dbReference>
<reference evidence="2" key="1">
    <citation type="journal article" date="2015" name="PLoS ONE">
        <title>The Complete Chloroplast and Mitochondrial Genomes of the Green Macroalga Ulva sp. UNA00071828 (Ulvophyceae, Chlorophyta).</title>
        <authorList>
            <person name="Melton J.T.III."/>
            <person name="Leliaert F."/>
            <person name="Tronholm A."/>
            <person name="Lopez-Bautista J.M."/>
        </authorList>
    </citation>
    <scope>NUCLEOTIDE SEQUENCE</scope>
</reference>
<dbReference type="Pfam" id="PF13655">
    <property type="entry name" value="RVT_N"/>
    <property type="match status" value="1"/>
</dbReference>
<dbReference type="Pfam" id="PF08388">
    <property type="entry name" value="GIIM"/>
    <property type="match status" value="1"/>
</dbReference>
<dbReference type="InterPro" id="IPR043502">
    <property type="entry name" value="DNA/RNA_pol_sf"/>
</dbReference>
<dbReference type="EMBL" id="KP720617">
    <property type="protein sequence ID" value="AKF33562.1"/>
    <property type="molecule type" value="Genomic_DNA"/>
</dbReference>
<name>A0A0F6ZDY8_9CHLO</name>
<dbReference type="Pfam" id="PF01844">
    <property type="entry name" value="HNH"/>
    <property type="match status" value="1"/>
</dbReference>
<evidence type="ECO:0000313" key="2">
    <source>
        <dbReference type="EMBL" id="AKF33562.1"/>
    </source>
</evidence>
<dbReference type="GO" id="GO:0008270">
    <property type="term" value="F:zinc ion binding"/>
    <property type="evidence" value="ECO:0007669"/>
    <property type="project" value="InterPro"/>
</dbReference>
<dbReference type="GO" id="GO:0004519">
    <property type="term" value="F:endonuclease activity"/>
    <property type="evidence" value="ECO:0007669"/>
    <property type="project" value="InterPro"/>
</dbReference>
<dbReference type="Gene3D" id="1.10.30.50">
    <property type="match status" value="1"/>
</dbReference>
<geneLocation type="mitochondrion" evidence="2"/>
<dbReference type="InterPro" id="IPR025960">
    <property type="entry name" value="RVT_N"/>
</dbReference>
<dbReference type="GO" id="GO:0003676">
    <property type="term" value="F:nucleic acid binding"/>
    <property type="evidence" value="ECO:0007669"/>
    <property type="project" value="InterPro"/>
</dbReference>
<dbReference type="InterPro" id="IPR000477">
    <property type="entry name" value="RT_dom"/>
</dbReference>
<dbReference type="InterPro" id="IPR002711">
    <property type="entry name" value="HNH"/>
</dbReference>
<gene>
    <name evidence="2" type="primary">orf12</name>
</gene>
<sequence length="577" mass="65515">MKTMNYQEIDWKICHEKLAALQTKLVEAHRAKDARSIKDLQRNIVTSFAARALAVRRVTSNKGGNTPGIDGVKWNSPQKKMNAITELQHLTQKPGEYKAKPVKRVFIPKPGKAEKRPLGIPTLQDRAMQAVYLYSIDPLVEETSDNNSYGFRPYRGAREATAKIRDTLGKDYSPNWLLDADIEKCFDKINHNWLLNHVPIVDREVLNSWLQAGVATGTETEFDGLGVPQGGVISPTLSNIALNGLEKCAQECTAHMVSKRERTKVYLIRYADDFIVSGASREILDTARSGIEAFLEPRGLRLHPGKTRVVEINKGEPFIFLGFEFSKKPLNHKLNMPSRKDRTRKRLVVKPSKENIKKLKSIVKATLTPGKPIAGIIGDLNPKLRGWSNYFRVGRHSPMVFKLIGNWIWRRMLKWAQKKHSTRNVEWIKDRYISKSKWRTNHWCDKGSPTRSLLDISTVTHMFIPTFPKGLNPYIVADKKKLDARNRTVSTIKEKDSIRKNLIKRDGGLCPICETSIMETSEPIELHHLVGISEGGSWKLDNLVLLHEACHKSVTHNEALRNKLRESYSSNKPAMSA</sequence>
<dbReference type="CDD" id="cd00085">
    <property type="entry name" value="HNHc"/>
    <property type="match status" value="1"/>
</dbReference>